<evidence type="ECO:0000256" key="2">
    <source>
        <dbReference type="SAM" id="MobiDB-lite"/>
    </source>
</evidence>
<accession>A0A9P4MN43</accession>
<evidence type="ECO:0000256" key="1">
    <source>
        <dbReference type="SAM" id="Coils"/>
    </source>
</evidence>
<feature type="region of interest" description="Disordered" evidence="2">
    <location>
        <begin position="1"/>
        <end position="226"/>
    </location>
</feature>
<feature type="compositionally biased region" description="Basic and acidic residues" evidence="2">
    <location>
        <begin position="46"/>
        <end position="55"/>
    </location>
</feature>
<feature type="coiled-coil region" evidence="1">
    <location>
        <begin position="503"/>
        <end position="580"/>
    </location>
</feature>
<keyword evidence="1" id="KW-0175">Coiled coil</keyword>
<dbReference type="GO" id="GO:0016460">
    <property type="term" value="C:myosin II complex"/>
    <property type="evidence" value="ECO:0007669"/>
    <property type="project" value="TreeGrafter"/>
</dbReference>
<keyword evidence="4" id="KW-1185">Reference proteome</keyword>
<feature type="compositionally biased region" description="Acidic residues" evidence="2">
    <location>
        <begin position="109"/>
        <end position="121"/>
    </location>
</feature>
<proteinExistence type="predicted"/>
<dbReference type="GO" id="GO:0032982">
    <property type="term" value="C:myosin filament"/>
    <property type="evidence" value="ECO:0007669"/>
    <property type="project" value="TreeGrafter"/>
</dbReference>
<name>A0A9P4MN43_9PEZI</name>
<gene>
    <name evidence="3" type="ORF">K461DRAFT_278175</name>
</gene>
<feature type="compositionally biased region" description="Polar residues" evidence="2">
    <location>
        <begin position="30"/>
        <end position="43"/>
    </location>
</feature>
<dbReference type="GO" id="GO:0000146">
    <property type="term" value="F:microfilament motor activity"/>
    <property type="evidence" value="ECO:0007669"/>
    <property type="project" value="TreeGrafter"/>
</dbReference>
<sequence>MLSSPPTRPVDDSSLPQSPAHSDYSIDLNAMTQDTNDEQQSPLPTRRMDEVRSEDIDGPSDFTLNMEEWMRGTHKRKGTVNKGTHSRAATLARGSMRNLFAQSRTEQIHEEEEEEDEEEQEPVANEAPASPKPSPRLNGNSQLPQPTPQVARDSSVWDAYGNPSPSSSPPQIDKRLLQPTVEDYNSELSPGPSRPLSAPPVPAHAHEASRLSNVLFPPTPDRPRASELDEVRRQLEELRELHEKTELKAQHFEEQLRSVDEARRELRVQLDASTAALRAANKDKVDVERAGSLEEALEKARKETEDVKRTLGKVEGERAEFKTQLEEMRESEDAELQDLRGRLRDRQGVEVELRKELGAVGEARKRLIGDVERLEQEVDELRRELEVARLNEAQRNGGQQAEVDRLRKELAATLKELEGVKKELSLLRQKQPQQGGRFIELEAAHLQITHLREELDLLQDLSRLDDADHDEEVRKDSPTSDNHAVEKETEALRSQLETTDAKLKSAQALATERQTTIDKLQRELGTLRSKDMGAVHAWNELHAMEVKDARALAAERQIMIEQLQQELASFRTRRDADETARAELQLSERKRLELHSKMDGLRTELDGLRIANAEMDARVAAALGKREERWVEKEKEWERERKLMAKALLRQWGREECGIDNGEQRFRYQYGRVLKMGS</sequence>
<dbReference type="GO" id="GO:0005737">
    <property type="term" value="C:cytoplasm"/>
    <property type="evidence" value="ECO:0007669"/>
    <property type="project" value="TreeGrafter"/>
</dbReference>
<dbReference type="PANTHER" id="PTHR45615">
    <property type="entry name" value="MYOSIN HEAVY CHAIN, NON-MUSCLE"/>
    <property type="match status" value="1"/>
</dbReference>
<dbReference type="EMBL" id="ML996085">
    <property type="protein sequence ID" value="KAF2153356.1"/>
    <property type="molecule type" value="Genomic_DNA"/>
</dbReference>
<organism evidence="3 4">
    <name type="scientific">Myriangium duriaei CBS 260.36</name>
    <dbReference type="NCBI Taxonomy" id="1168546"/>
    <lineage>
        <taxon>Eukaryota</taxon>
        <taxon>Fungi</taxon>
        <taxon>Dikarya</taxon>
        <taxon>Ascomycota</taxon>
        <taxon>Pezizomycotina</taxon>
        <taxon>Dothideomycetes</taxon>
        <taxon>Dothideomycetidae</taxon>
        <taxon>Myriangiales</taxon>
        <taxon>Myriangiaceae</taxon>
        <taxon>Myriangium</taxon>
    </lineage>
</organism>
<dbReference type="PANTHER" id="PTHR45615:SF40">
    <property type="entry name" value="MYOSIN HEAVY CHAIN, NON-MUSCLE"/>
    <property type="match status" value="1"/>
</dbReference>
<protein>
    <submittedName>
        <fullName evidence="3">Uncharacterized protein</fullName>
    </submittedName>
</protein>
<dbReference type="GO" id="GO:0051015">
    <property type="term" value="F:actin filament binding"/>
    <property type="evidence" value="ECO:0007669"/>
    <property type="project" value="TreeGrafter"/>
</dbReference>
<dbReference type="AlphaFoldDB" id="A0A9P4MN43"/>
<dbReference type="OrthoDB" id="3911405at2759"/>
<reference evidence="3" key="1">
    <citation type="journal article" date="2020" name="Stud. Mycol.">
        <title>101 Dothideomycetes genomes: a test case for predicting lifestyles and emergence of pathogens.</title>
        <authorList>
            <person name="Haridas S."/>
            <person name="Albert R."/>
            <person name="Binder M."/>
            <person name="Bloem J."/>
            <person name="Labutti K."/>
            <person name="Salamov A."/>
            <person name="Andreopoulos B."/>
            <person name="Baker S."/>
            <person name="Barry K."/>
            <person name="Bills G."/>
            <person name="Bluhm B."/>
            <person name="Cannon C."/>
            <person name="Castanera R."/>
            <person name="Culley D."/>
            <person name="Daum C."/>
            <person name="Ezra D."/>
            <person name="Gonzalez J."/>
            <person name="Henrissat B."/>
            <person name="Kuo A."/>
            <person name="Liang C."/>
            <person name="Lipzen A."/>
            <person name="Lutzoni F."/>
            <person name="Magnuson J."/>
            <person name="Mondo S."/>
            <person name="Nolan M."/>
            <person name="Ohm R."/>
            <person name="Pangilinan J."/>
            <person name="Park H.-J."/>
            <person name="Ramirez L."/>
            <person name="Alfaro M."/>
            <person name="Sun H."/>
            <person name="Tritt A."/>
            <person name="Yoshinaga Y."/>
            <person name="Zwiers L.-H."/>
            <person name="Turgeon B."/>
            <person name="Goodwin S."/>
            <person name="Spatafora J."/>
            <person name="Crous P."/>
            <person name="Grigoriev I."/>
        </authorList>
    </citation>
    <scope>NUCLEOTIDE SEQUENCE</scope>
    <source>
        <strain evidence="3">CBS 260.36</strain>
    </source>
</reference>
<evidence type="ECO:0000313" key="4">
    <source>
        <dbReference type="Proteomes" id="UP000799439"/>
    </source>
</evidence>
<evidence type="ECO:0000313" key="3">
    <source>
        <dbReference type="EMBL" id="KAF2153356.1"/>
    </source>
</evidence>
<dbReference type="Proteomes" id="UP000799439">
    <property type="component" value="Unassembled WGS sequence"/>
</dbReference>
<comment type="caution">
    <text evidence="3">The sequence shown here is derived from an EMBL/GenBank/DDBJ whole genome shotgun (WGS) entry which is preliminary data.</text>
</comment>